<organism evidence="1 2">
    <name type="scientific">Anoxybacillus gonensis</name>
    <dbReference type="NCBI Taxonomy" id="198467"/>
    <lineage>
        <taxon>Bacteria</taxon>
        <taxon>Bacillati</taxon>
        <taxon>Bacillota</taxon>
        <taxon>Bacilli</taxon>
        <taxon>Bacillales</taxon>
        <taxon>Anoxybacillaceae</taxon>
        <taxon>Anoxybacillus</taxon>
    </lineage>
</organism>
<sequence>MSELHLSFNETEEKLIKKMKKGNNDIQIVASNGEESLVCIGSIRVKTGILLLAHITDEHRACYGHIGNRSIQISSKDKNSLVRCIIDRRKREKKKFHVYSEGEFYKYSSQLDDLNVNDKHILFAYIEDNKFAQLTLFNNSIDQKVSELSVRENSLISDLRTLALNYLISNFPDCDQYFRLDGPLS</sequence>
<comment type="caution">
    <text evidence="1">The sequence shown here is derived from an EMBL/GenBank/DDBJ whole genome shotgun (WGS) entry which is preliminary data.</text>
</comment>
<dbReference type="KEGG" id="agn:AFK25_14470"/>
<reference evidence="1" key="1">
    <citation type="submission" date="2022-05" db="EMBL/GenBank/DDBJ databases">
        <title>Genome-based reclassification of Anoxybacillus salavatliensis Cihan et al. as a later heterotypic synonym of Anoxybacillus gonensis Belduz et al. 2003.</title>
        <authorList>
            <person name="Inan Bektas K."/>
            <person name="Guler H.I."/>
            <person name="Belduz A.O."/>
            <person name="Canakci S."/>
        </authorList>
    </citation>
    <scope>NUCLEOTIDE SEQUENCE</scope>
    <source>
        <strain evidence="1">NCIMB 13933</strain>
    </source>
</reference>
<dbReference type="AlphaFoldDB" id="A0AAW7TJT8"/>
<name>A0AAW7TJT8_9BACL</name>
<dbReference type="RefSeq" id="WP_035064293.1">
    <property type="nucleotide sequence ID" value="NZ_CP012152.1"/>
</dbReference>
<protein>
    <submittedName>
        <fullName evidence="1">Uncharacterized protein</fullName>
    </submittedName>
</protein>
<evidence type="ECO:0000313" key="2">
    <source>
        <dbReference type="Proteomes" id="UP001176117"/>
    </source>
</evidence>
<dbReference type="EMBL" id="JAMOGB010000008">
    <property type="protein sequence ID" value="MDO0878151.1"/>
    <property type="molecule type" value="Genomic_DNA"/>
</dbReference>
<dbReference type="Proteomes" id="UP001176117">
    <property type="component" value="Unassembled WGS sequence"/>
</dbReference>
<gene>
    <name evidence="1" type="ORF">NBU54_10785</name>
</gene>
<proteinExistence type="predicted"/>
<keyword evidence="2" id="KW-1185">Reference proteome</keyword>
<evidence type="ECO:0000313" key="1">
    <source>
        <dbReference type="EMBL" id="MDO0878151.1"/>
    </source>
</evidence>
<accession>A0AAW7TJT8</accession>